<reference evidence="2" key="2">
    <citation type="submission" date="2020-09" db="EMBL/GenBank/DDBJ databases">
        <authorList>
            <person name="Sun Q."/>
            <person name="Ohkuma M."/>
        </authorList>
    </citation>
    <scope>NUCLEOTIDE SEQUENCE</scope>
    <source>
        <strain evidence="2">JCM 3276</strain>
    </source>
</reference>
<organism evidence="2 3">
    <name type="scientific">Actinokineospora fastidiosa</name>
    <dbReference type="NCBI Taxonomy" id="1816"/>
    <lineage>
        <taxon>Bacteria</taxon>
        <taxon>Bacillati</taxon>
        <taxon>Actinomycetota</taxon>
        <taxon>Actinomycetes</taxon>
        <taxon>Pseudonocardiales</taxon>
        <taxon>Pseudonocardiaceae</taxon>
        <taxon>Actinokineospora</taxon>
    </lineage>
</organism>
<reference evidence="2" key="1">
    <citation type="journal article" date="2014" name="Int. J. Syst. Evol. Microbiol.">
        <title>Complete genome sequence of Corynebacterium casei LMG S-19264T (=DSM 44701T), isolated from a smear-ripened cheese.</title>
        <authorList>
            <consortium name="US DOE Joint Genome Institute (JGI-PGF)"/>
            <person name="Walter F."/>
            <person name="Albersmeier A."/>
            <person name="Kalinowski J."/>
            <person name="Ruckert C."/>
        </authorList>
    </citation>
    <scope>NUCLEOTIDE SEQUENCE</scope>
    <source>
        <strain evidence="2">JCM 3276</strain>
    </source>
</reference>
<dbReference type="EMBL" id="BMRB01000002">
    <property type="protein sequence ID" value="GGS30025.1"/>
    <property type="molecule type" value="Genomic_DNA"/>
</dbReference>
<keyword evidence="3" id="KW-1185">Reference proteome</keyword>
<evidence type="ECO:0000313" key="2">
    <source>
        <dbReference type="EMBL" id="GGS30025.1"/>
    </source>
</evidence>
<evidence type="ECO:0000256" key="1">
    <source>
        <dbReference type="SAM" id="MobiDB-lite"/>
    </source>
</evidence>
<evidence type="ECO:0000313" key="3">
    <source>
        <dbReference type="Proteomes" id="UP000660680"/>
    </source>
</evidence>
<sequence>MREQAKATADQAKTSASEVAGTAQEQVKHVASEASRQVRHVASDVRDRLGQEAQEQSGRAADMLAKWADELGEMAGSGDTPARAVARQLSDKGHEFADQLRQGGPDDLLDQVRGFARRRPGAFLLGSAAAGFLIGRIGKGLAGSGESIPDVEERVERQPSAESVNPAYGRIPDQPGPVPTMPAHQTADPSRGPVRR</sequence>
<proteinExistence type="predicted"/>
<dbReference type="Proteomes" id="UP000660680">
    <property type="component" value="Unassembled WGS sequence"/>
</dbReference>
<feature type="region of interest" description="Disordered" evidence="1">
    <location>
        <begin position="141"/>
        <end position="196"/>
    </location>
</feature>
<dbReference type="RefSeq" id="WP_189210522.1">
    <property type="nucleotide sequence ID" value="NZ_BMRB01000002.1"/>
</dbReference>
<comment type="caution">
    <text evidence="2">The sequence shown here is derived from an EMBL/GenBank/DDBJ whole genome shotgun (WGS) entry which is preliminary data.</text>
</comment>
<feature type="region of interest" description="Disordered" evidence="1">
    <location>
        <begin position="1"/>
        <end position="61"/>
    </location>
</feature>
<accession>A0A918GDC8</accession>
<feature type="compositionally biased region" description="Basic and acidic residues" evidence="1">
    <location>
        <begin position="41"/>
        <end position="50"/>
    </location>
</feature>
<name>A0A918GDC8_9PSEU</name>
<protein>
    <submittedName>
        <fullName evidence="2">Uncharacterized protein</fullName>
    </submittedName>
</protein>
<dbReference type="Gene3D" id="1.20.120.20">
    <property type="entry name" value="Apolipoprotein"/>
    <property type="match status" value="1"/>
</dbReference>
<dbReference type="AlphaFoldDB" id="A0A918GDC8"/>
<gene>
    <name evidence="2" type="ORF">GCM10010171_24310</name>
</gene>